<gene>
    <name evidence="1" type="ORF">A4X09_0g777</name>
</gene>
<dbReference type="Gene3D" id="2.40.128.20">
    <property type="match status" value="1"/>
</dbReference>
<dbReference type="SUPFAM" id="SSF50814">
    <property type="entry name" value="Lipocalins"/>
    <property type="match status" value="1"/>
</dbReference>
<dbReference type="PANTHER" id="PTHR40087">
    <property type="entry name" value="PHENOLIC ACID DECARBOXYLASE PADC"/>
    <property type="match status" value="1"/>
</dbReference>
<organism evidence="1 2">
    <name type="scientific">Tilletia walkeri</name>
    <dbReference type="NCBI Taxonomy" id="117179"/>
    <lineage>
        <taxon>Eukaryota</taxon>
        <taxon>Fungi</taxon>
        <taxon>Dikarya</taxon>
        <taxon>Basidiomycota</taxon>
        <taxon>Ustilaginomycotina</taxon>
        <taxon>Exobasidiomycetes</taxon>
        <taxon>Tilletiales</taxon>
        <taxon>Tilletiaceae</taxon>
        <taxon>Tilletia</taxon>
    </lineage>
</organism>
<dbReference type="GO" id="GO:0016831">
    <property type="term" value="F:carboxy-lyase activity"/>
    <property type="evidence" value="ECO:0007669"/>
    <property type="project" value="InterPro"/>
</dbReference>
<reference evidence="1" key="2">
    <citation type="journal article" date="2019" name="IMA Fungus">
        <title>Genome sequencing and comparison of five Tilletia species to identify candidate genes for the detection of regulated species infecting wheat.</title>
        <authorList>
            <person name="Nguyen H.D.T."/>
            <person name="Sultana T."/>
            <person name="Kesanakurti P."/>
            <person name="Hambleton S."/>
        </authorList>
    </citation>
    <scope>NUCLEOTIDE SEQUENCE</scope>
    <source>
        <strain evidence="1">DAOMC 236422</strain>
    </source>
</reference>
<dbReference type="PANTHER" id="PTHR40087:SF1">
    <property type="entry name" value="PHENOLIC ACID DECARBOXYLASE PADC"/>
    <property type="match status" value="1"/>
</dbReference>
<reference evidence="1" key="1">
    <citation type="submission" date="2016-04" db="EMBL/GenBank/DDBJ databases">
        <authorList>
            <person name="Nguyen H.D."/>
            <person name="Samba Siva P."/>
            <person name="Cullis J."/>
            <person name="Levesque C.A."/>
            <person name="Hambleton S."/>
        </authorList>
    </citation>
    <scope>NUCLEOTIDE SEQUENCE</scope>
    <source>
        <strain evidence="1">DAOMC 236422</strain>
    </source>
</reference>
<dbReference type="Pfam" id="PF05870">
    <property type="entry name" value="PA_decarbox"/>
    <property type="match status" value="1"/>
</dbReference>
<evidence type="ECO:0008006" key="3">
    <source>
        <dbReference type="Google" id="ProtNLM"/>
    </source>
</evidence>
<proteinExistence type="predicted"/>
<sequence length="155" mass="17851">MSLDAIINKHVVYVYDNDWKYEAWYKSANRIVYKIHSGPMGGRSNYQECSMRAIREDIFMISWIEETGTVVTTVVDLTQKRIHSYINFSKNHWQQPNIAHGHYLKDAWRELAKVDSSKGETLTTDRKIVSESADIVEIFDGPGDLEDIDPNAPTL</sequence>
<name>A0A8X7NFW0_9BASI</name>
<dbReference type="Proteomes" id="UP000078113">
    <property type="component" value="Unassembled WGS sequence"/>
</dbReference>
<evidence type="ECO:0000313" key="1">
    <source>
        <dbReference type="EMBL" id="KAE8271560.1"/>
    </source>
</evidence>
<dbReference type="InterPro" id="IPR012674">
    <property type="entry name" value="Calycin"/>
</dbReference>
<comment type="caution">
    <text evidence="1">The sequence shown here is derived from an EMBL/GenBank/DDBJ whole genome shotgun (WGS) entry which is preliminary data.</text>
</comment>
<accession>A0A8X7NFW0</accession>
<protein>
    <recommendedName>
        <fullName evidence="3">Phenolic acid decarboxylase</fullName>
    </recommendedName>
</protein>
<dbReference type="AlphaFoldDB" id="A0A8X7NFW0"/>
<dbReference type="EMBL" id="LWDG02000015">
    <property type="protein sequence ID" value="KAE8271560.1"/>
    <property type="molecule type" value="Genomic_DNA"/>
</dbReference>
<evidence type="ECO:0000313" key="2">
    <source>
        <dbReference type="Proteomes" id="UP000078113"/>
    </source>
</evidence>
<keyword evidence="2" id="KW-1185">Reference proteome</keyword>
<dbReference type="InterPro" id="IPR008729">
    <property type="entry name" value="PA_de_COase"/>
</dbReference>